<dbReference type="InterPro" id="IPR008983">
    <property type="entry name" value="Tumour_necrosis_fac-like_dom"/>
</dbReference>
<keyword evidence="1" id="KW-0732">Signal</keyword>
<proteinExistence type="predicted"/>
<dbReference type="Gene3D" id="2.60.120.40">
    <property type="match status" value="1"/>
</dbReference>
<organism evidence="2 3">
    <name type="scientific">Paraburkholderia caribensis</name>
    <dbReference type="NCBI Taxonomy" id="75105"/>
    <lineage>
        <taxon>Bacteria</taxon>
        <taxon>Pseudomonadati</taxon>
        <taxon>Pseudomonadota</taxon>
        <taxon>Betaproteobacteria</taxon>
        <taxon>Burkholderiales</taxon>
        <taxon>Burkholderiaceae</taxon>
        <taxon>Paraburkholderia</taxon>
    </lineage>
</organism>
<dbReference type="AlphaFoldDB" id="A0A9Q6S280"/>
<evidence type="ECO:0000313" key="3">
    <source>
        <dbReference type="Proteomes" id="UP000509548"/>
    </source>
</evidence>
<feature type="chain" id="PRO_5040449029" description="C1q domain-containing protein" evidence="1">
    <location>
        <begin position="19"/>
        <end position="251"/>
    </location>
</feature>
<accession>A0A9Q6S280</accession>
<evidence type="ECO:0000313" key="2">
    <source>
        <dbReference type="EMBL" id="QLB63475.1"/>
    </source>
</evidence>
<dbReference type="SUPFAM" id="SSF49842">
    <property type="entry name" value="TNF-like"/>
    <property type="match status" value="1"/>
</dbReference>
<name>A0A9Q6S280_9BURK</name>
<sequence length="251" mass="26113">MKRLFAAALAAFTSLAFGATQIPVQMLDQSGSTSGQTIVSSGPSNFPTWATLGVANVTGAAPLASPTFTGTPAAPTATAGTNTTQLATTAFVTTAVANQVAVAGQPAFQAYRSTSQALTIGTPAKVQFNTENYDTNSAYDNATNYRFTPQKAGKYRVHAQVSISDTLSATTTYQNFAMIYKNGSLYTSNRLDGYSVAGNVASGVSVEMDIQMNGTTDYLEIYANVTTAASATINGGTAPIPTYFEAYYIGP</sequence>
<dbReference type="EMBL" id="CP015958">
    <property type="protein sequence ID" value="QLB63475.1"/>
    <property type="molecule type" value="Genomic_DNA"/>
</dbReference>
<gene>
    <name evidence="2" type="ORF">A9O66_14440</name>
</gene>
<feature type="signal peptide" evidence="1">
    <location>
        <begin position="1"/>
        <end position="18"/>
    </location>
</feature>
<protein>
    <recommendedName>
        <fullName evidence="4">C1q domain-containing protein</fullName>
    </recommendedName>
</protein>
<evidence type="ECO:0000256" key="1">
    <source>
        <dbReference type="SAM" id="SignalP"/>
    </source>
</evidence>
<dbReference type="Proteomes" id="UP000509548">
    <property type="component" value="Chromosome 1"/>
</dbReference>
<evidence type="ECO:0008006" key="4">
    <source>
        <dbReference type="Google" id="ProtNLM"/>
    </source>
</evidence>
<reference evidence="2 3" key="1">
    <citation type="journal article" date="2014" name="Genome Announc.">
        <title>Draft Genome Sequence of the Haloacid-Degrading Burkholderia caribensis Strain MBA4.</title>
        <authorList>
            <person name="Pan Y."/>
            <person name="Kong K.F."/>
            <person name="Tsang J.S."/>
        </authorList>
    </citation>
    <scope>NUCLEOTIDE SEQUENCE [LARGE SCALE GENOMIC DNA]</scope>
    <source>
        <strain evidence="2 3">852011</strain>
    </source>
</reference>